<dbReference type="InterPro" id="IPR000914">
    <property type="entry name" value="SBP_5_dom"/>
</dbReference>
<dbReference type="EMBL" id="FNGF01000005">
    <property type="protein sequence ID" value="SDL38019.1"/>
    <property type="molecule type" value="Genomic_DNA"/>
</dbReference>
<gene>
    <name evidence="3" type="ORF">SAMN05216298_3706</name>
</gene>
<keyword evidence="1" id="KW-0732">Signal</keyword>
<dbReference type="Pfam" id="PF00496">
    <property type="entry name" value="SBP_bac_5"/>
    <property type="match status" value="1"/>
</dbReference>
<reference evidence="4" key="1">
    <citation type="submission" date="2016-10" db="EMBL/GenBank/DDBJ databases">
        <authorList>
            <person name="Varghese N."/>
            <person name="Submissions S."/>
        </authorList>
    </citation>
    <scope>NUCLEOTIDE SEQUENCE [LARGE SCALE GENOMIC DNA]</scope>
    <source>
        <strain evidence="4">CGMCC 4.3147</strain>
    </source>
</reference>
<dbReference type="AlphaFoldDB" id="A0A1G9JKG7"/>
<organism evidence="3 4">
    <name type="scientific">Glycomyces sambucus</name>
    <dbReference type="NCBI Taxonomy" id="380244"/>
    <lineage>
        <taxon>Bacteria</taxon>
        <taxon>Bacillati</taxon>
        <taxon>Actinomycetota</taxon>
        <taxon>Actinomycetes</taxon>
        <taxon>Glycomycetales</taxon>
        <taxon>Glycomycetaceae</taxon>
        <taxon>Glycomyces</taxon>
    </lineage>
</organism>
<dbReference type="STRING" id="380244.SAMN05216298_3706"/>
<dbReference type="Proteomes" id="UP000198662">
    <property type="component" value="Unassembled WGS sequence"/>
</dbReference>
<protein>
    <submittedName>
        <fullName evidence="3">Peptide/nickel transport system substrate-binding protein</fullName>
    </submittedName>
</protein>
<sequence length="578" mass="62848">MKRHHMAAVAAFSCTTLALAGCGQGSAVSSSLDDCVTDADTCNSGERAEGGEITWAIDAGWNSWNQNTADGNNAYVSLALAGSWPYTGQFDQNGDFIVNEGLFAAEPELVSESPVTVEYTLKQGANWGDGTDITLDDFVYHWYARSGNEDLCAGCTPATTTYGSQVAAIDGDGSTVTVTYVDSYHSAEWKYEEVLSLPSHVATEQGFDWKNDPAAMAAAELYFSETAPTWTTGPYKIDDAAMGDYVIYTPNEDWAGDTEVTLDKITFRVIEGLENIVTALRNGEIDGSSPFSATSEAITQLETAEGLSYSVAGGPNWEHIDLNTRNEFLQDQALRTAVFQAIDLENIIERTYAFVQSDIERKNNHLFRNGSEYYTDYLTATGQGTGDIEMAKATLDAADYEWDADGNLLTPDGDQVELNFRYLETRESRKITGELTAATLSDLGIQVELKAIPADALGSVLAEADFDMINFGWSSDPLFVGSASQYWSSESGSNFGHLEDPDLDALIEDINGTLDMDDAAARANEAVKRVIEDAYVLPIVDAPVMVMVSDRLVNVRDNWASQQRAAYNIAEWGVADTE</sequence>
<dbReference type="InterPro" id="IPR039424">
    <property type="entry name" value="SBP_5"/>
</dbReference>
<feature type="domain" description="Solute-binding protein family 5" evidence="2">
    <location>
        <begin position="106"/>
        <end position="494"/>
    </location>
</feature>
<dbReference type="CDD" id="cd08501">
    <property type="entry name" value="PBP2_Lpqw"/>
    <property type="match status" value="1"/>
</dbReference>
<dbReference type="GO" id="GO:0015833">
    <property type="term" value="P:peptide transport"/>
    <property type="evidence" value="ECO:0007669"/>
    <property type="project" value="TreeGrafter"/>
</dbReference>
<dbReference type="PANTHER" id="PTHR30290:SF65">
    <property type="entry name" value="MONOACYL PHOSPHATIDYLINOSITOL TETRAMANNOSIDE-BINDING PROTEIN LPQW-RELATED"/>
    <property type="match status" value="1"/>
</dbReference>
<feature type="chain" id="PRO_5038654405" evidence="1">
    <location>
        <begin position="21"/>
        <end position="578"/>
    </location>
</feature>
<name>A0A1G9JKG7_9ACTN</name>
<dbReference type="PROSITE" id="PS51257">
    <property type="entry name" value="PROKAR_LIPOPROTEIN"/>
    <property type="match status" value="1"/>
</dbReference>
<dbReference type="RefSeq" id="WP_176953400.1">
    <property type="nucleotide sequence ID" value="NZ_FNGF01000005.1"/>
</dbReference>
<proteinExistence type="predicted"/>
<evidence type="ECO:0000256" key="1">
    <source>
        <dbReference type="SAM" id="SignalP"/>
    </source>
</evidence>
<dbReference type="Gene3D" id="3.40.190.10">
    <property type="entry name" value="Periplasmic binding protein-like II"/>
    <property type="match status" value="1"/>
</dbReference>
<evidence type="ECO:0000259" key="2">
    <source>
        <dbReference type="Pfam" id="PF00496"/>
    </source>
</evidence>
<feature type="signal peptide" evidence="1">
    <location>
        <begin position="1"/>
        <end position="20"/>
    </location>
</feature>
<accession>A0A1G9JKG7</accession>
<keyword evidence="4" id="KW-1185">Reference proteome</keyword>
<dbReference type="GO" id="GO:1904680">
    <property type="term" value="F:peptide transmembrane transporter activity"/>
    <property type="evidence" value="ECO:0007669"/>
    <property type="project" value="TreeGrafter"/>
</dbReference>
<evidence type="ECO:0000313" key="4">
    <source>
        <dbReference type="Proteomes" id="UP000198662"/>
    </source>
</evidence>
<dbReference type="SUPFAM" id="SSF53850">
    <property type="entry name" value="Periplasmic binding protein-like II"/>
    <property type="match status" value="1"/>
</dbReference>
<dbReference type="PANTHER" id="PTHR30290">
    <property type="entry name" value="PERIPLASMIC BINDING COMPONENT OF ABC TRANSPORTER"/>
    <property type="match status" value="1"/>
</dbReference>
<evidence type="ECO:0000313" key="3">
    <source>
        <dbReference type="EMBL" id="SDL38019.1"/>
    </source>
</evidence>
<dbReference type="Gene3D" id="3.10.105.10">
    <property type="entry name" value="Dipeptide-binding Protein, Domain 3"/>
    <property type="match status" value="1"/>
</dbReference>